<gene>
    <name evidence="1" type="ORF">B446_00605</name>
    <name evidence="2" type="ORF">B446_34685</name>
</gene>
<dbReference type="EMBL" id="CP006259">
    <property type="protein sequence ID" value="AGS73733.1"/>
    <property type="molecule type" value="Genomic_DNA"/>
</dbReference>
<dbReference type="AlphaFoldDB" id="S5V2B8"/>
<dbReference type="Proteomes" id="UP000015423">
    <property type="component" value="Chromosome"/>
</dbReference>
<dbReference type="HOGENOM" id="CLU_2669355_0_0_11"/>
<keyword evidence="3" id="KW-1185">Reference proteome</keyword>
<accession>S5V2B8</accession>
<evidence type="ECO:0000313" key="2">
    <source>
        <dbReference type="EMBL" id="AGS73733.1"/>
    </source>
</evidence>
<dbReference type="PATRIC" id="fig|1214242.5.peg.119"/>
<organism evidence="2 3">
    <name type="scientific">Streptomyces collinus (strain DSM 40733 / Tue 365)</name>
    <dbReference type="NCBI Taxonomy" id="1214242"/>
    <lineage>
        <taxon>Bacteria</taxon>
        <taxon>Bacillati</taxon>
        <taxon>Actinomycetota</taxon>
        <taxon>Actinomycetes</taxon>
        <taxon>Kitasatosporales</taxon>
        <taxon>Streptomycetaceae</taxon>
        <taxon>Streptomyces</taxon>
    </lineage>
</organism>
<dbReference type="EMBL" id="CP006259">
    <property type="protein sequence ID" value="AGS66961.1"/>
    <property type="molecule type" value="Genomic_DNA"/>
</dbReference>
<evidence type="ECO:0000313" key="3">
    <source>
        <dbReference type="Proteomes" id="UP000015423"/>
    </source>
</evidence>
<evidence type="ECO:0000313" key="1">
    <source>
        <dbReference type="EMBL" id="AGS66961.1"/>
    </source>
</evidence>
<name>S5V2B8_STRC3</name>
<sequence length="75" mass="8360">MGAGRWDVVFETRDEAEWQAYMRRLRAGEMRDALPGDESVLRIDVLCGRLVQPTTYRLSAFVADPAGGRDAGDSE</sequence>
<reference evidence="2 3" key="2">
    <citation type="journal article" date="2013" name="J. Biotechnol.">
        <title>Complete genome sequence of the kirromycin producer Streptomyces collinus Tu 365 consisting of a linear chromosome and two linear plasmids.</title>
        <authorList>
            <person name="Ruckert C."/>
            <person name="Szczepanowski R."/>
            <person name="Albersmeier A."/>
            <person name="Goesmann A."/>
            <person name="Iftime D."/>
            <person name="Musiol E.M."/>
            <person name="Blin K."/>
            <person name="Wohlleben W."/>
            <person name="Puhler A."/>
            <person name="Kalinowski J."/>
            <person name="Weber T."/>
        </authorList>
    </citation>
    <scope>NUCLEOTIDE SEQUENCE [LARGE SCALE GENOMIC DNA]</scope>
    <source>
        <strain evidence="3">DSM 40733 / Tue 365</strain>
        <strain evidence="2">Tu 365</strain>
    </source>
</reference>
<dbReference type="KEGG" id="sci:B446_34685"/>
<proteinExistence type="predicted"/>
<dbReference type="KEGG" id="sci:B446_00605"/>
<dbReference type="eggNOG" id="ENOG5031WBF">
    <property type="taxonomic scope" value="Bacteria"/>
</dbReference>
<protein>
    <submittedName>
        <fullName evidence="2">Uncharacterized protein</fullName>
    </submittedName>
</protein>
<reference evidence="2" key="3">
    <citation type="submission" date="2015-08" db="EMBL/GenBank/DDBJ databases">
        <authorList>
            <person name="Weber T."/>
            <person name="Iftime D."/>
        </authorList>
    </citation>
    <scope>NUCLEOTIDE SEQUENCE</scope>
    <source>
        <strain evidence="2">Tu 365</strain>
    </source>
</reference>
<reference evidence="3" key="1">
    <citation type="submission" date="2012-10" db="EMBL/GenBank/DDBJ databases">
        <title>The complete genome sequence of Streptomyces collinus Tu 365.</title>
        <authorList>
            <person name="Ruckert C."/>
            <person name="Szczepanowski R."/>
            <person name="Goesmann A."/>
            <person name="Pross E.K."/>
            <person name="Musiol E.M."/>
            <person name="Blin K."/>
            <person name="Wohlleben W."/>
            <person name="Puhler A."/>
            <person name="Weber T."/>
            <person name="Kalinowski J."/>
        </authorList>
    </citation>
    <scope>NUCLEOTIDE SEQUENCE [LARGE SCALE GENOMIC DNA]</scope>
    <source>
        <strain evidence="3">DSM 40733 / Tue 365</strain>
    </source>
</reference>